<reference evidence="7 8" key="3">
    <citation type="submission" date="2014-12" db="EMBL/GenBank/DDBJ databases">
        <authorList>
            <person name="Jaenicke S."/>
        </authorList>
    </citation>
    <scope>NUCLEOTIDE SEQUENCE [LARGE SCALE GENOMIC DNA]</scope>
</reference>
<dbReference type="Proteomes" id="UP000038622">
    <property type="component" value="Unassembled WGS sequence"/>
</dbReference>
<dbReference type="RefSeq" id="WP_053941652.1">
    <property type="nucleotide sequence ID" value="NZ_BSCV01000002.1"/>
</dbReference>
<evidence type="ECO:0000313" key="7">
    <source>
        <dbReference type="Proteomes" id="UP000041394"/>
    </source>
</evidence>
<evidence type="ECO:0000313" key="6">
    <source>
        <dbReference type="Proteomes" id="UP000038622"/>
    </source>
</evidence>
<dbReference type="STRING" id="1578720.HAL011_04290"/>
<dbReference type="EMBL" id="CDMN01000034">
    <property type="protein sequence ID" value="CRF44289.1"/>
    <property type="molecule type" value="Genomic_DNA"/>
</dbReference>
<organism evidence="2 6">
    <name type="scientific">Helicobacter ailurogastricus</name>
    <dbReference type="NCBI Taxonomy" id="1578720"/>
    <lineage>
        <taxon>Bacteria</taxon>
        <taxon>Pseudomonadati</taxon>
        <taxon>Campylobacterota</taxon>
        <taxon>Epsilonproteobacteria</taxon>
        <taxon>Campylobacterales</taxon>
        <taxon>Helicobacteraceae</taxon>
        <taxon>Helicobacter</taxon>
    </lineage>
</organism>
<feature type="compositionally biased region" description="Basic and acidic residues" evidence="1">
    <location>
        <begin position="65"/>
        <end position="78"/>
    </location>
</feature>
<proteinExistence type="predicted"/>
<dbReference type="GeneID" id="82131392"/>
<sequence length="133" mass="14525">MNSKLLRFLGSSILATMGVFGLQACKDTSKTSSQQAKPADAKVLNQAKDADSKALNKMTPVNPDKSADLESGLEHKIDDAKTTEKIDRIVDEENAIQEATQGTGPIYTPQNNNILQNWSNHEDNLASPLNHNY</sequence>
<gene>
    <name evidence="2" type="ORF">HAL011_04290</name>
    <name evidence="3" type="ORF">HAL013_12840</name>
    <name evidence="5" type="ORF">HAL07_03670</name>
    <name evidence="4" type="ORF">HAL09_08650</name>
</gene>
<dbReference type="Proteomes" id="UP000041394">
    <property type="component" value="Unassembled WGS sequence"/>
</dbReference>
<dbReference type="Proteomes" id="UP000045175">
    <property type="component" value="Unassembled WGS sequence"/>
</dbReference>
<evidence type="ECO:0000256" key="1">
    <source>
        <dbReference type="SAM" id="MobiDB-lite"/>
    </source>
</evidence>
<reference evidence="2" key="1">
    <citation type="submission" date="2014-12" db="EMBL/GenBank/DDBJ databases">
        <title>Whole genome sequences of four Staphylococcus schleiferi canine isolates.</title>
        <authorList>
            <person name="Misic A.M."/>
            <person name="Cain C."/>
            <person name="Morris D.O."/>
            <person name="Rankin S."/>
            <person name="Beiting D."/>
        </authorList>
    </citation>
    <scope>NUCLEOTIDE SEQUENCE</scope>
    <source>
        <strain evidence="2">ASB11</strain>
        <strain evidence="3">ASB13</strain>
        <strain evidence="5">ASB7</strain>
        <strain evidence="4">ASB9</strain>
    </source>
</reference>
<protein>
    <submittedName>
        <fullName evidence="5">Putative</fullName>
    </submittedName>
</protein>
<dbReference type="PROSITE" id="PS51257">
    <property type="entry name" value="PROKAR_LIPOPROTEIN"/>
    <property type="match status" value="1"/>
</dbReference>
<feature type="region of interest" description="Disordered" evidence="1">
    <location>
        <begin position="56"/>
        <end position="78"/>
    </location>
</feature>
<evidence type="ECO:0000313" key="3">
    <source>
        <dbReference type="EMBL" id="CRF43060.1"/>
    </source>
</evidence>
<evidence type="ECO:0000313" key="2">
    <source>
        <dbReference type="EMBL" id="CRF40667.1"/>
    </source>
</evidence>
<evidence type="ECO:0000313" key="8">
    <source>
        <dbReference type="Proteomes" id="UP000043437"/>
    </source>
</evidence>
<reference evidence="6" key="2">
    <citation type="submission" date="2014-12" db="EMBL/GenBank/DDBJ databases">
        <authorList>
            <person name="Smet A."/>
        </authorList>
    </citation>
    <scope>NUCLEOTIDE SEQUENCE [LARGE SCALE GENOMIC DNA]</scope>
</reference>
<name>A0A0K2X3D9_9HELI</name>
<accession>A0A0K2X3D9</accession>
<dbReference type="EMBL" id="CDMG01000002">
    <property type="protein sequence ID" value="CRF52241.1"/>
    <property type="molecule type" value="Genomic_DNA"/>
</dbReference>
<dbReference type="EMBL" id="CDML01000011">
    <property type="protein sequence ID" value="CRF40667.1"/>
    <property type="molecule type" value="Genomic_DNA"/>
</dbReference>
<evidence type="ECO:0000313" key="5">
    <source>
        <dbReference type="EMBL" id="CRF52241.1"/>
    </source>
</evidence>
<keyword evidence="6" id="KW-1185">Reference proteome</keyword>
<dbReference type="Proteomes" id="UP000043437">
    <property type="component" value="Unassembled WGS sequence"/>
</dbReference>
<dbReference type="EMBL" id="CDMH01000057">
    <property type="protein sequence ID" value="CRF43060.1"/>
    <property type="molecule type" value="Genomic_DNA"/>
</dbReference>
<dbReference type="OrthoDB" id="5327181at2"/>
<dbReference type="AlphaFoldDB" id="A0A0K2X3D9"/>
<evidence type="ECO:0000313" key="4">
    <source>
        <dbReference type="EMBL" id="CRF44289.1"/>
    </source>
</evidence>